<evidence type="ECO:0000256" key="5">
    <source>
        <dbReference type="ARBA" id="ARBA00022777"/>
    </source>
</evidence>
<feature type="region of interest" description="Disordered" evidence="7">
    <location>
        <begin position="1"/>
        <end position="21"/>
    </location>
</feature>
<dbReference type="GO" id="GO:0005829">
    <property type="term" value="C:cytosol"/>
    <property type="evidence" value="ECO:0007669"/>
    <property type="project" value="TreeGrafter"/>
</dbReference>
<dbReference type="Pfam" id="PF00625">
    <property type="entry name" value="Guanylate_kin"/>
    <property type="match status" value="1"/>
</dbReference>
<dbReference type="InterPro" id="IPR008145">
    <property type="entry name" value="GK/Ca_channel_bsu"/>
</dbReference>
<dbReference type="GO" id="GO:0004385">
    <property type="term" value="F:GMP kinase activity"/>
    <property type="evidence" value="ECO:0007669"/>
    <property type="project" value="UniProtKB-EC"/>
</dbReference>
<dbReference type="PANTHER" id="PTHR23117">
    <property type="entry name" value="GUANYLATE KINASE-RELATED"/>
    <property type="match status" value="1"/>
</dbReference>
<dbReference type="PROSITE" id="PS00856">
    <property type="entry name" value="GUANYLATE_KINASE_1"/>
    <property type="match status" value="1"/>
</dbReference>
<dbReference type="Gene3D" id="3.40.50.300">
    <property type="entry name" value="P-loop containing nucleotide triphosphate hydrolases"/>
    <property type="match status" value="1"/>
</dbReference>
<dbReference type="FunFam" id="3.30.63.10:FF:000002">
    <property type="entry name" value="Guanylate kinase 1"/>
    <property type="match status" value="1"/>
</dbReference>
<feature type="compositionally biased region" description="Basic and acidic residues" evidence="7">
    <location>
        <begin position="9"/>
        <end position="21"/>
    </location>
</feature>
<dbReference type="InterPro" id="IPR008144">
    <property type="entry name" value="Guanylate_kin-like_dom"/>
</dbReference>
<organism evidence="9">
    <name type="scientific">Mesocestoides corti</name>
    <name type="common">Flatworm</name>
    <dbReference type="NCBI Taxonomy" id="53468"/>
    <lineage>
        <taxon>Eukaryota</taxon>
        <taxon>Metazoa</taxon>
        <taxon>Spiralia</taxon>
        <taxon>Lophotrochozoa</taxon>
        <taxon>Platyhelminthes</taxon>
        <taxon>Cestoda</taxon>
        <taxon>Eucestoda</taxon>
        <taxon>Cyclophyllidea</taxon>
        <taxon>Mesocestoididae</taxon>
        <taxon>Mesocestoides</taxon>
    </lineage>
</organism>
<evidence type="ECO:0000256" key="7">
    <source>
        <dbReference type="SAM" id="MobiDB-lite"/>
    </source>
</evidence>
<dbReference type="CDD" id="cd00071">
    <property type="entry name" value="GMPK"/>
    <property type="match status" value="1"/>
</dbReference>
<keyword evidence="6" id="KW-0067">ATP-binding</keyword>
<name>A0A5K3EGN7_MESCO</name>
<evidence type="ECO:0000256" key="4">
    <source>
        <dbReference type="ARBA" id="ARBA00022741"/>
    </source>
</evidence>
<evidence type="ECO:0000256" key="6">
    <source>
        <dbReference type="ARBA" id="ARBA00022840"/>
    </source>
</evidence>
<proteinExistence type="inferred from homology"/>
<evidence type="ECO:0000259" key="8">
    <source>
        <dbReference type="PROSITE" id="PS50052"/>
    </source>
</evidence>
<dbReference type="NCBIfam" id="TIGR03263">
    <property type="entry name" value="guanyl_kin"/>
    <property type="match status" value="1"/>
</dbReference>
<dbReference type="WBParaSite" id="MCU_000147-RA">
    <property type="protein sequence ID" value="MCU_000147-RA"/>
    <property type="gene ID" value="MCU_000147"/>
</dbReference>
<evidence type="ECO:0000256" key="1">
    <source>
        <dbReference type="ARBA" id="ARBA00005790"/>
    </source>
</evidence>
<keyword evidence="5" id="KW-0418">Kinase</keyword>
<evidence type="ECO:0000256" key="3">
    <source>
        <dbReference type="ARBA" id="ARBA00022679"/>
    </source>
</evidence>
<dbReference type="PROSITE" id="PS50052">
    <property type="entry name" value="GUANYLATE_KINASE_2"/>
    <property type="match status" value="1"/>
</dbReference>
<dbReference type="SMART" id="SM00072">
    <property type="entry name" value="GuKc"/>
    <property type="match status" value="1"/>
</dbReference>
<dbReference type="SUPFAM" id="SSF52540">
    <property type="entry name" value="P-loop containing nucleoside triphosphate hydrolases"/>
    <property type="match status" value="1"/>
</dbReference>
<dbReference type="InterPro" id="IPR027417">
    <property type="entry name" value="P-loop_NTPase"/>
</dbReference>
<protein>
    <recommendedName>
        <fullName evidence="2">guanylate kinase</fullName>
        <ecNumber evidence="2">2.7.4.8</ecNumber>
    </recommendedName>
</protein>
<keyword evidence="4" id="KW-0547">Nucleotide-binding</keyword>
<sequence>MSSDTSVISKEEPQCQREVEKASHSKAVPLVICGPSGSGKSSIIERLLHRNPNVFKVCISHTTRQKRPNEIDGKDYIFVTKEEFQAAIKRNEFVEFAVFSGNYYGTSKEQMEKVIQEEKVCIFELDTQGVEQIRKTGINPICVFIRPRNYAILEKRLRTYSVESEEHILQRLAIAHHEMQYALDEEVFDKVVTNENLESAVREIEFFLQQDERLHHLFTESRTPSKPATKKHYQQ</sequence>
<reference evidence="9" key="1">
    <citation type="submission" date="2019-11" db="UniProtKB">
        <authorList>
            <consortium name="WormBaseParasite"/>
        </authorList>
    </citation>
    <scope>IDENTIFICATION</scope>
</reference>
<dbReference type="InterPro" id="IPR020590">
    <property type="entry name" value="Guanylate_kinase_CS"/>
</dbReference>
<feature type="domain" description="Guanylate kinase-like" evidence="8">
    <location>
        <begin position="27"/>
        <end position="209"/>
    </location>
</feature>
<comment type="similarity">
    <text evidence="1">Belongs to the guanylate kinase family.</text>
</comment>
<dbReference type="InterPro" id="IPR017665">
    <property type="entry name" value="Guanylate_kinase"/>
</dbReference>
<dbReference type="PANTHER" id="PTHR23117:SF13">
    <property type="entry name" value="GUANYLATE KINASE"/>
    <property type="match status" value="1"/>
</dbReference>
<dbReference type="EC" id="2.7.4.8" evidence="2"/>
<accession>A0A5K3EGN7</accession>
<keyword evidence="3" id="KW-0808">Transferase</keyword>
<evidence type="ECO:0000313" key="9">
    <source>
        <dbReference type="WBParaSite" id="MCU_000147-RA"/>
    </source>
</evidence>
<dbReference type="GO" id="GO:0005524">
    <property type="term" value="F:ATP binding"/>
    <property type="evidence" value="ECO:0007669"/>
    <property type="project" value="UniProtKB-KW"/>
</dbReference>
<evidence type="ECO:0000256" key="2">
    <source>
        <dbReference type="ARBA" id="ARBA00012961"/>
    </source>
</evidence>
<dbReference type="AlphaFoldDB" id="A0A5K3EGN7"/>